<evidence type="ECO:0000313" key="1">
    <source>
        <dbReference type="EMBL" id="KAG0411693.1"/>
    </source>
</evidence>
<dbReference type="EMBL" id="JABSTQ010011412">
    <property type="protein sequence ID" value="KAG0411693.1"/>
    <property type="molecule type" value="Genomic_DNA"/>
</dbReference>
<sequence>MSPDLNHMNSRTPTSDSGKHRGLTRQRPLHPRTAPPNYSFRAQRTGAAYPRTKLTNWPKGRTELDNVDTSHLSPEVWSATILSTISQHTKDIARTDPHIDSHLISMWNEHRAIFKSWHRRKQNTTLRARMDALNQECQDVLC</sequence>
<name>A0AC60NX90_IXOPE</name>
<comment type="caution">
    <text evidence="1">The sequence shown here is derived from an EMBL/GenBank/DDBJ whole genome shotgun (WGS) entry which is preliminary data.</text>
</comment>
<dbReference type="Proteomes" id="UP000805193">
    <property type="component" value="Unassembled WGS sequence"/>
</dbReference>
<keyword evidence="2" id="KW-1185">Reference proteome</keyword>
<organism evidence="1 2">
    <name type="scientific">Ixodes persulcatus</name>
    <name type="common">Taiga tick</name>
    <dbReference type="NCBI Taxonomy" id="34615"/>
    <lineage>
        <taxon>Eukaryota</taxon>
        <taxon>Metazoa</taxon>
        <taxon>Ecdysozoa</taxon>
        <taxon>Arthropoda</taxon>
        <taxon>Chelicerata</taxon>
        <taxon>Arachnida</taxon>
        <taxon>Acari</taxon>
        <taxon>Parasitiformes</taxon>
        <taxon>Ixodida</taxon>
        <taxon>Ixodoidea</taxon>
        <taxon>Ixodidae</taxon>
        <taxon>Ixodinae</taxon>
        <taxon>Ixodes</taxon>
    </lineage>
</organism>
<protein>
    <submittedName>
        <fullName evidence="1">Uncharacterized protein</fullName>
    </submittedName>
</protein>
<evidence type="ECO:0000313" key="2">
    <source>
        <dbReference type="Proteomes" id="UP000805193"/>
    </source>
</evidence>
<proteinExistence type="predicted"/>
<gene>
    <name evidence="1" type="ORF">HPB47_011175</name>
</gene>
<reference evidence="1 2" key="1">
    <citation type="journal article" date="2020" name="Cell">
        <title>Large-Scale Comparative Analyses of Tick Genomes Elucidate Their Genetic Diversity and Vector Capacities.</title>
        <authorList>
            <consortium name="Tick Genome and Microbiome Consortium (TIGMIC)"/>
            <person name="Jia N."/>
            <person name="Wang J."/>
            <person name="Shi W."/>
            <person name="Du L."/>
            <person name="Sun Y."/>
            <person name="Zhan W."/>
            <person name="Jiang J.F."/>
            <person name="Wang Q."/>
            <person name="Zhang B."/>
            <person name="Ji P."/>
            <person name="Bell-Sakyi L."/>
            <person name="Cui X.M."/>
            <person name="Yuan T.T."/>
            <person name="Jiang B.G."/>
            <person name="Yang W.F."/>
            <person name="Lam T.T."/>
            <person name="Chang Q.C."/>
            <person name="Ding S.J."/>
            <person name="Wang X.J."/>
            <person name="Zhu J.G."/>
            <person name="Ruan X.D."/>
            <person name="Zhao L."/>
            <person name="Wei J.T."/>
            <person name="Ye R.Z."/>
            <person name="Que T.C."/>
            <person name="Du C.H."/>
            <person name="Zhou Y.H."/>
            <person name="Cheng J.X."/>
            <person name="Dai P.F."/>
            <person name="Guo W.B."/>
            <person name="Han X.H."/>
            <person name="Huang E.J."/>
            <person name="Li L.F."/>
            <person name="Wei W."/>
            <person name="Gao Y.C."/>
            <person name="Liu J.Z."/>
            <person name="Shao H.Z."/>
            <person name="Wang X."/>
            <person name="Wang C.C."/>
            <person name="Yang T.C."/>
            <person name="Huo Q.B."/>
            <person name="Li W."/>
            <person name="Chen H.Y."/>
            <person name="Chen S.E."/>
            <person name="Zhou L.G."/>
            <person name="Ni X.B."/>
            <person name="Tian J.H."/>
            <person name="Sheng Y."/>
            <person name="Liu T."/>
            <person name="Pan Y.S."/>
            <person name="Xia L.Y."/>
            <person name="Li J."/>
            <person name="Zhao F."/>
            <person name="Cao W.C."/>
        </authorList>
    </citation>
    <scope>NUCLEOTIDE SEQUENCE [LARGE SCALE GENOMIC DNA]</scope>
    <source>
        <strain evidence="1">Iper-2018</strain>
    </source>
</reference>
<accession>A0AC60NX90</accession>